<dbReference type="PROSITE" id="PS00018">
    <property type="entry name" value="EF_HAND_1"/>
    <property type="match status" value="1"/>
</dbReference>
<dbReference type="PROSITE" id="PS50222">
    <property type="entry name" value="EF_HAND_2"/>
    <property type="match status" value="1"/>
</dbReference>
<dbReference type="Gene3D" id="2.70.170.10">
    <property type="entry name" value="Neurotransmitter-gated ion-channel ligand-binding domain"/>
    <property type="match status" value="1"/>
</dbReference>
<protein>
    <recommendedName>
        <fullName evidence="3">EF-hand domain-containing protein</fullName>
    </recommendedName>
</protein>
<evidence type="ECO:0000256" key="2">
    <source>
        <dbReference type="SAM" id="Phobius"/>
    </source>
</evidence>
<dbReference type="GO" id="GO:0005230">
    <property type="term" value="F:extracellular ligand-gated monoatomic ion channel activity"/>
    <property type="evidence" value="ECO:0007669"/>
    <property type="project" value="InterPro"/>
</dbReference>
<proteinExistence type="predicted"/>
<evidence type="ECO:0000259" key="3">
    <source>
        <dbReference type="PROSITE" id="PS50222"/>
    </source>
</evidence>
<dbReference type="EMBL" id="JWZX01001399">
    <property type="protein sequence ID" value="KOO33868.1"/>
    <property type="molecule type" value="Genomic_DNA"/>
</dbReference>
<keyword evidence="1" id="KW-0106">Calcium</keyword>
<feature type="transmembrane region" description="Helical" evidence="2">
    <location>
        <begin position="404"/>
        <end position="427"/>
    </location>
</feature>
<dbReference type="InterPro" id="IPR036734">
    <property type="entry name" value="Neur_chan_lig-bd_sf"/>
</dbReference>
<name>A0A0M0K655_9EUKA</name>
<dbReference type="InterPro" id="IPR002048">
    <property type="entry name" value="EF_hand_dom"/>
</dbReference>
<evidence type="ECO:0000313" key="5">
    <source>
        <dbReference type="Proteomes" id="UP000037460"/>
    </source>
</evidence>
<evidence type="ECO:0000313" key="4">
    <source>
        <dbReference type="EMBL" id="KOO33868.1"/>
    </source>
</evidence>
<feature type="transmembrane region" description="Helical" evidence="2">
    <location>
        <begin position="378"/>
        <end position="398"/>
    </location>
</feature>
<keyword evidence="5" id="KW-1185">Reference proteome</keyword>
<dbReference type="Gene3D" id="1.10.238.10">
    <property type="entry name" value="EF-hand"/>
    <property type="match status" value="1"/>
</dbReference>
<dbReference type="Proteomes" id="UP000037460">
    <property type="component" value="Unassembled WGS sequence"/>
</dbReference>
<keyword evidence="2" id="KW-0812">Transmembrane</keyword>
<feature type="domain" description="EF-hand" evidence="3">
    <location>
        <begin position="459"/>
        <end position="494"/>
    </location>
</feature>
<dbReference type="InterPro" id="IPR011992">
    <property type="entry name" value="EF-hand-dom_pair"/>
</dbReference>
<sequence>MCLEVMYLDSTNCWPECNTAACEPKHCTKEQQISECLKAESALGIDYISMPGSSGTSTASAPLVTGSFTLGEFRISVDKVKGAGVQIEFTLAYNLTWNDTRLERSPCRRVFDAMLSSVASTESAHAKRYWRPKLALGTTEAEPARERKLLESLYSQNGTVARLRIREAVTLAQDFQYRNFPFDRQTIPIDLRLPTVQLGGCDALVERLRYKETLSLKDSNRILPQSATWLWDHCGTAGGGCRAADIEKDIFLDLALLESRQDVCPLVLKIKRNNDLFIIKQLIPSIVISEAPLLSLYMDATVPPLVGARASLHIIALLLVVTRANNDLGLGTLSSLIWTDEFALVQFFVILAGLVETIVVHALIRFGCKVLAVSVDGVFRVLLPFVLFPCLVVAFILKGLGQEAFFLLVIVGGMLLFLSYSVARVLYKDWKIQRNRKMMVKKLKALKMESNGSTLTDKEVDQIMRKTFDTFDLDKSKKLEKAEVRLILDAMYPNLGRQQVATAMKAVKSDEIVYEDFAIVVEEWQNLSFERHGEEQHKRRSILGRLGWGIGSKSKKAWQRARAKVSLTASKPIIKEAGLFSARPKFEASLKTLQKAGAPEKNDVAAAFAAGLDKADFTSA</sequence>
<comment type="caution">
    <text evidence="4">The sequence shown here is derived from an EMBL/GenBank/DDBJ whole genome shotgun (WGS) entry which is preliminary data.</text>
</comment>
<dbReference type="InterPro" id="IPR018247">
    <property type="entry name" value="EF_Hand_1_Ca_BS"/>
</dbReference>
<keyword evidence="2" id="KW-0472">Membrane</keyword>
<organism evidence="4 5">
    <name type="scientific">Chrysochromulina tobinii</name>
    <dbReference type="NCBI Taxonomy" id="1460289"/>
    <lineage>
        <taxon>Eukaryota</taxon>
        <taxon>Haptista</taxon>
        <taxon>Haptophyta</taxon>
        <taxon>Prymnesiophyceae</taxon>
        <taxon>Prymnesiales</taxon>
        <taxon>Chrysochromulinaceae</taxon>
        <taxon>Chrysochromulina</taxon>
    </lineage>
</organism>
<feature type="transmembrane region" description="Helical" evidence="2">
    <location>
        <begin position="344"/>
        <end position="366"/>
    </location>
</feature>
<reference evidence="5" key="1">
    <citation type="journal article" date="2015" name="PLoS Genet.">
        <title>Genome Sequence and Transcriptome Analyses of Chrysochromulina tobin: Metabolic Tools for Enhanced Algal Fitness in the Prominent Order Prymnesiales (Haptophyceae).</title>
        <authorList>
            <person name="Hovde B.T."/>
            <person name="Deodato C.R."/>
            <person name="Hunsperger H.M."/>
            <person name="Ryken S.A."/>
            <person name="Yost W."/>
            <person name="Jha R.K."/>
            <person name="Patterson J."/>
            <person name="Monnat R.J. Jr."/>
            <person name="Barlow S.B."/>
            <person name="Starkenburg S.R."/>
            <person name="Cattolico R.A."/>
        </authorList>
    </citation>
    <scope>NUCLEOTIDE SEQUENCE</scope>
    <source>
        <strain evidence="5">CCMP291</strain>
    </source>
</reference>
<evidence type="ECO:0000256" key="1">
    <source>
        <dbReference type="ARBA" id="ARBA00022837"/>
    </source>
</evidence>
<gene>
    <name evidence="4" type="ORF">Ctob_010482</name>
</gene>
<dbReference type="GO" id="GO:0016020">
    <property type="term" value="C:membrane"/>
    <property type="evidence" value="ECO:0007669"/>
    <property type="project" value="InterPro"/>
</dbReference>
<dbReference type="AlphaFoldDB" id="A0A0M0K655"/>
<dbReference type="SUPFAM" id="SSF47473">
    <property type="entry name" value="EF-hand"/>
    <property type="match status" value="1"/>
</dbReference>
<keyword evidence="2" id="KW-1133">Transmembrane helix</keyword>
<accession>A0A0M0K655</accession>
<dbReference type="GO" id="GO:0005509">
    <property type="term" value="F:calcium ion binding"/>
    <property type="evidence" value="ECO:0007669"/>
    <property type="project" value="InterPro"/>
</dbReference>